<name>W5STA1_9SPIR</name>
<dbReference type="AlphaFoldDB" id="W5STA1"/>
<evidence type="ECO:0000313" key="2">
    <source>
        <dbReference type="Proteomes" id="UP000019330"/>
    </source>
</evidence>
<reference evidence="1" key="1">
    <citation type="submission" date="2013-04" db="EMBL/GenBank/DDBJ databases">
        <title>Comparative Genomics of Relapsing Fever Spirochetes.</title>
        <authorList>
            <person name="Schwan T.G."/>
            <person name="Raffel S.J."/>
            <person name="Porcella S.F."/>
            <person name="Martens C.A."/>
            <person name="Bruno D.P."/>
            <person name="Ricklefs S.M."/>
            <person name="Barbian K.B."/>
        </authorList>
    </citation>
    <scope>NUCLEOTIDE SEQUENCE [LARGE SCALE GENOMIC DNA]</scope>
    <source>
        <strain evidence="1">Co53</strain>
    </source>
</reference>
<sequence>MKLYNKGMFFTRNSGRNYYFNKISDVKPEMLAYFVKNGLWIVLKFVCNSDVILVKIKTAHQGCFEFLSVDRSFDNYESYSKNVLIVVTTFSYYLG</sequence>
<proteinExistence type="predicted"/>
<gene>
    <name evidence="1" type="ORF">BCO_0093100</name>
</gene>
<keyword evidence="2" id="KW-1185">Reference proteome</keyword>
<protein>
    <submittedName>
        <fullName evidence="1">Uncharacterized protein</fullName>
    </submittedName>
</protein>
<dbReference type="STRING" id="1313292.BCO_0093100"/>
<dbReference type="RefSeq" id="WP_051428653.1">
    <property type="nucleotide sequence ID" value="NZ_CP005745.1"/>
</dbReference>
<dbReference type="EMBL" id="CP005745">
    <property type="protein sequence ID" value="AHH10384.1"/>
    <property type="molecule type" value="Genomic_DNA"/>
</dbReference>
<dbReference type="Proteomes" id="UP000019330">
    <property type="component" value="Chromosome"/>
</dbReference>
<dbReference type="HOGENOM" id="CLU_155070_0_0_12"/>
<organism evidence="1 2">
    <name type="scientific">Borrelia coriaceae ATCC 43381</name>
    <dbReference type="NCBI Taxonomy" id="1408429"/>
    <lineage>
        <taxon>Bacteria</taxon>
        <taxon>Pseudomonadati</taxon>
        <taxon>Spirochaetota</taxon>
        <taxon>Spirochaetia</taxon>
        <taxon>Spirochaetales</taxon>
        <taxon>Borreliaceae</taxon>
        <taxon>Borrelia</taxon>
    </lineage>
</organism>
<dbReference type="PATRIC" id="fig|1313292.3.peg.229"/>
<dbReference type="eggNOG" id="COG2859">
    <property type="taxonomic scope" value="Bacteria"/>
</dbReference>
<accession>W5STA1</accession>
<evidence type="ECO:0000313" key="1">
    <source>
        <dbReference type="EMBL" id="AHH10384.1"/>
    </source>
</evidence>